<dbReference type="EMBL" id="ML738588">
    <property type="protein sequence ID" value="KAE8167777.1"/>
    <property type="molecule type" value="Genomic_DNA"/>
</dbReference>
<evidence type="ECO:0000313" key="1">
    <source>
        <dbReference type="EMBL" id="KAE8167777.1"/>
    </source>
</evidence>
<proteinExistence type="predicted"/>
<keyword evidence="2" id="KW-1185">Reference proteome</keyword>
<sequence>MTMSEYYEVFLIRSALAMQDPYLPEPRVHTTIFVKAGPDGNGTIHEVTGDITSSEGMYYTRTLSEAPELSTEFHASLKLGVTLACKPPGEWQRILECVPTPPQQKAFNVKTMKTEQLKMKDPLAFYEPGELRRPLIKCTEWTMERAIPALKANGLIIEG</sequence>
<organism evidence="1 2">
    <name type="scientific">Aspergillus tamarii</name>
    <dbReference type="NCBI Taxonomy" id="41984"/>
    <lineage>
        <taxon>Eukaryota</taxon>
        <taxon>Fungi</taxon>
        <taxon>Dikarya</taxon>
        <taxon>Ascomycota</taxon>
        <taxon>Pezizomycotina</taxon>
        <taxon>Eurotiomycetes</taxon>
        <taxon>Eurotiomycetidae</taxon>
        <taxon>Eurotiales</taxon>
        <taxon>Aspergillaceae</taxon>
        <taxon>Aspergillus</taxon>
        <taxon>Aspergillus subgen. Circumdati</taxon>
    </lineage>
</organism>
<protein>
    <submittedName>
        <fullName evidence="1">Uncharacterized protein</fullName>
    </submittedName>
</protein>
<reference evidence="1 2" key="1">
    <citation type="submission" date="2019-04" db="EMBL/GenBank/DDBJ databases">
        <title>Friends and foes A comparative genomics study of 23 Aspergillus species from section Flavi.</title>
        <authorList>
            <consortium name="DOE Joint Genome Institute"/>
            <person name="Kjaerbolling I."/>
            <person name="Vesth T."/>
            <person name="Frisvad J.C."/>
            <person name="Nybo J.L."/>
            <person name="Theobald S."/>
            <person name="Kildgaard S."/>
            <person name="Isbrandt T."/>
            <person name="Kuo A."/>
            <person name="Sato A."/>
            <person name="Lyhne E.K."/>
            <person name="Kogle M.E."/>
            <person name="Wiebenga A."/>
            <person name="Kun R.S."/>
            <person name="Lubbers R.J."/>
            <person name="Makela M.R."/>
            <person name="Barry K."/>
            <person name="Chovatia M."/>
            <person name="Clum A."/>
            <person name="Daum C."/>
            <person name="Haridas S."/>
            <person name="He G."/>
            <person name="LaButti K."/>
            <person name="Lipzen A."/>
            <person name="Mondo S."/>
            <person name="Riley R."/>
            <person name="Salamov A."/>
            <person name="Simmons B.A."/>
            <person name="Magnuson J.K."/>
            <person name="Henrissat B."/>
            <person name="Mortensen U.H."/>
            <person name="Larsen T.O."/>
            <person name="Devries R.P."/>
            <person name="Grigoriev I.V."/>
            <person name="Machida M."/>
            <person name="Baker S.E."/>
            <person name="Andersen M.R."/>
        </authorList>
    </citation>
    <scope>NUCLEOTIDE SEQUENCE [LARGE SCALE GENOMIC DNA]</scope>
    <source>
        <strain evidence="1 2">CBS 117626</strain>
    </source>
</reference>
<dbReference type="InterPro" id="IPR046670">
    <property type="entry name" value="DUF6540"/>
</dbReference>
<dbReference type="Proteomes" id="UP000326950">
    <property type="component" value="Unassembled WGS sequence"/>
</dbReference>
<name>A0A5N6VAJ9_ASPTM</name>
<dbReference type="AlphaFoldDB" id="A0A5N6VAJ9"/>
<accession>A0A5N6VAJ9</accession>
<gene>
    <name evidence="1" type="ORF">BDV40DRAFT_252667</name>
</gene>
<evidence type="ECO:0000313" key="2">
    <source>
        <dbReference type="Proteomes" id="UP000326950"/>
    </source>
</evidence>
<dbReference type="OrthoDB" id="4135672at2759"/>
<dbReference type="Pfam" id="PF20174">
    <property type="entry name" value="DUF6540"/>
    <property type="match status" value="1"/>
</dbReference>